<comment type="pathway">
    <text evidence="1 8">Amino-acid biosynthesis; L-lysine biosynthesis via DAP pathway; (S)-tetrahydrodipicolinate from L-aspartate: step 1/4.</text>
</comment>
<dbReference type="Proteomes" id="UP001206788">
    <property type="component" value="Unassembled WGS sequence"/>
</dbReference>
<dbReference type="PANTHER" id="PTHR21499">
    <property type="entry name" value="ASPARTATE KINASE"/>
    <property type="match status" value="1"/>
</dbReference>
<dbReference type="Gene3D" id="1.20.120.1320">
    <property type="entry name" value="Aspartokinase, catalytic domain"/>
    <property type="match status" value="1"/>
</dbReference>
<keyword evidence="11" id="KW-1185">Reference proteome</keyword>
<dbReference type="Pfam" id="PF00696">
    <property type="entry name" value="AA_kinase"/>
    <property type="match status" value="1"/>
</dbReference>
<dbReference type="SUPFAM" id="SSF53633">
    <property type="entry name" value="Carbamate kinase-like"/>
    <property type="match status" value="1"/>
</dbReference>
<protein>
    <recommendedName>
        <fullName evidence="7">Aspartokinase</fullName>
        <ecNumber evidence="7">2.7.2.4</ecNumber>
    </recommendedName>
</protein>
<comment type="pathway">
    <text evidence="8">Amino-acid biosynthesis; L-methionine biosynthesis via de novo pathway; L-homoserine from L-aspartate: step 1/3.</text>
</comment>
<keyword evidence="3 7" id="KW-0808">Transferase</keyword>
<evidence type="ECO:0000313" key="10">
    <source>
        <dbReference type="EMBL" id="MCS5490520.1"/>
    </source>
</evidence>
<organism evidence="10 11">
    <name type="scientific">Algoriphagus limi</name>
    <dbReference type="NCBI Taxonomy" id="2975273"/>
    <lineage>
        <taxon>Bacteria</taxon>
        <taxon>Pseudomonadati</taxon>
        <taxon>Bacteroidota</taxon>
        <taxon>Cytophagia</taxon>
        <taxon>Cytophagales</taxon>
        <taxon>Cyclobacteriaceae</taxon>
        <taxon>Algoriphagus</taxon>
    </lineage>
</organism>
<keyword evidence="6" id="KW-0067">ATP-binding</keyword>
<proteinExistence type="inferred from homology"/>
<evidence type="ECO:0000256" key="5">
    <source>
        <dbReference type="ARBA" id="ARBA00022777"/>
    </source>
</evidence>
<dbReference type="InterPro" id="IPR001048">
    <property type="entry name" value="Asp/Glu/Uridylate_kinase"/>
</dbReference>
<evidence type="ECO:0000256" key="3">
    <source>
        <dbReference type="ARBA" id="ARBA00022679"/>
    </source>
</evidence>
<dbReference type="InterPro" id="IPR001341">
    <property type="entry name" value="Asp_kinase"/>
</dbReference>
<dbReference type="NCBIfam" id="TIGR00657">
    <property type="entry name" value="asp_kinases"/>
    <property type="match status" value="1"/>
</dbReference>
<accession>A0ABT2G5G6</accession>
<sequence length="428" mass="48850">MTKTIIFKFGGASVKDADSVKNLAEILRNRLRNRMVLVVSAMGKTTNALESLIRLKMDNLDYSKECAILRNYHIELCEELFPKDHTIFPRIDNLFIQLENQLQTQINPSNYDESYDRIVSFGELISTRIIAEYLCSQGLLVVWQDARDLIRTSSDFRFAQVDWEKTRKQSQRILNPVLDQFPVVTQGFIGSDNKGRSTTLGREGSDFTAAILASSLDAGSVTIWKDVPGVLNADPKIFSGTQKFDELGYKEAAEMTYFGASVIHPKTIKPLANKGIPLFVKSFLNPDASGTKIHGLAPNHEIPAFILKRNQILITFKVTDFTFIGEDHIHQIYDQLKNLKLRVNMLQLSAISVSVVIDDELFKLERLLKNLKNDFEIRFNKGLELLTILNHKRVDFEPYLEGYDLLLEQTTRNTFQAVRRKITQQEKV</sequence>
<feature type="domain" description="Aspartate/glutamate/uridylate kinase" evidence="9">
    <location>
        <begin position="3"/>
        <end position="282"/>
    </location>
</feature>
<dbReference type="Gene3D" id="3.40.1160.10">
    <property type="entry name" value="Acetylglutamate kinase-like"/>
    <property type="match status" value="1"/>
</dbReference>
<dbReference type="EC" id="2.7.2.4" evidence="7"/>
<dbReference type="GO" id="GO:0004072">
    <property type="term" value="F:aspartate kinase activity"/>
    <property type="evidence" value="ECO:0007669"/>
    <property type="project" value="UniProtKB-EC"/>
</dbReference>
<evidence type="ECO:0000313" key="11">
    <source>
        <dbReference type="Proteomes" id="UP001206788"/>
    </source>
</evidence>
<dbReference type="RefSeq" id="WP_259414225.1">
    <property type="nucleotide sequence ID" value="NZ_JANWGH010000002.1"/>
</dbReference>
<comment type="similarity">
    <text evidence="2 7">Belongs to the aspartokinase family.</text>
</comment>
<evidence type="ECO:0000256" key="6">
    <source>
        <dbReference type="ARBA" id="ARBA00022840"/>
    </source>
</evidence>
<dbReference type="PANTHER" id="PTHR21499:SF59">
    <property type="entry name" value="ASPARTOKINASE"/>
    <property type="match status" value="1"/>
</dbReference>
<keyword evidence="5 7" id="KW-0418">Kinase</keyword>
<evidence type="ECO:0000256" key="7">
    <source>
        <dbReference type="RuleBase" id="RU003448"/>
    </source>
</evidence>
<evidence type="ECO:0000259" key="9">
    <source>
        <dbReference type="Pfam" id="PF00696"/>
    </source>
</evidence>
<evidence type="ECO:0000256" key="8">
    <source>
        <dbReference type="RuleBase" id="RU004249"/>
    </source>
</evidence>
<comment type="caution">
    <text evidence="10">The sequence shown here is derived from an EMBL/GenBank/DDBJ whole genome shotgun (WGS) entry which is preliminary data.</text>
</comment>
<name>A0ABT2G5G6_9BACT</name>
<dbReference type="InterPro" id="IPR042199">
    <property type="entry name" value="AsparK_Bifunc_asparK/hSer_DH"/>
</dbReference>
<evidence type="ECO:0000256" key="4">
    <source>
        <dbReference type="ARBA" id="ARBA00022741"/>
    </source>
</evidence>
<comment type="pathway">
    <text evidence="8">Amino-acid biosynthesis; L-threonine biosynthesis; L-threonine from L-aspartate: step 1/5.</text>
</comment>
<evidence type="ECO:0000256" key="2">
    <source>
        <dbReference type="ARBA" id="ARBA00010122"/>
    </source>
</evidence>
<reference evidence="10 11" key="1">
    <citation type="submission" date="2022-08" db="EMBL/GenBank/DDBJ databases">
        <title>Algoriphagus sp. CAU 1643 isolated from mud.</title>
        <authorList>
            <person name="Kim W."/>
        </authorList>
    </citation>
    <scope>NUCLEOTIDE SEQUENCE [LARGE SCALE GENOMIC DNA]</scope>
    <source>
        <strain evidence="10 11">CAU 1643</strain>
    </source>
</reference>
<evidence type="ECO:0000256" key="1">
    <source>
        <dbReference type="ARBA" id="ARBA00004766"/>
    </source>
</evidence>
<keyword evidence="8" id="KW-0028">Amino-acid biosynthesis</keyword>
<keyword evidence="4" id="KW-0547">Nucleotide-binding</keyword>
<comment type="catalytic activity">
    <reaction evidence="7">
        <text>L-aspartate + ATP = 4-phospho-L-aspartate + ADP</text>
        <dbReference type="Rhea" id="RHEA:23776"/>
        <dbReference type="ChEBI" id="CHEBI:29991"/>
        <dbReference type="ChEBI" id="CHEBI:30616"/>
        <dbReference type="ChEBI" id="CHEBI:57535"/>
        <dbReference type="ChEBI" id="CHEBI:456216"/>
        <dbReference type="EC" id="2.7.2.4"/>
    </reaction>
</comment>
<dbReference type="EMBL" id="JANWGH010000002">
    <property type="protein sequence ID" value="MCS5490520.1"/>
    <property type="molecule type" value="Genomic_DNA"/>
</dbReference>
<dbReference type="CDD" id="cd04243">
    <property type="entry name" value="AAK_AK-HSDH-like"/>
    <property type="match status" value="1"/>
</dbReference>
<gene>
    <name evidence="10" type="ORF">NY014_08775</name>
</gene>
<dbReference type="InterPro" id="IPR036393">
    <property type="entry name" value="AceGlu_kinase-like_sf"/>
</dbReference>